<dbReference type="InterPro" id="IPR011059">
    <property type="entry name" value="Metal-dep_hydrolase_composite"/>
</dbReference>
<dbReference type="SUPFAM" id="SSF51338">
    <property type="entry name" value="Composite domain of metallo-dependent hydrolases"/>
    <property type="match status" value="1"/>
</dbReference>
<dbReference type="GO" id="GO:0046872">
    <property type="term" value="F:metal ion binding"/>
    <property type="evidence" value="ECO:0007669"/>
    <property type="project" value="UniProtKB-KW"/>
</dbReference>
<evidence type="ECO:0000256" key="2">
    <source>
        <dbReference type="ARBA" id="ARBA00011899"/>
    </source>
</evidence>
<evidence type="ECO:0000256" key="9">
    <source>
        <dbReference type="PIRNR" id="PIRNR038994"/>
    </source>
</evidence>
<dbReference type="GO" id="GO:0006046">
    <property type="term" value="P:N-acetylglucosamine catabolic process"/>
    <property type="evidence" value="ECO:0007669"/>
    <property type="project" value="TreeGrafter"/>
</dbReference>
<feature type="binding site" evidence="12">
    <location>
        <position position="190"/>
    </location>
    <ligand>
        <name>Zn(2+)</name>
        <dbReference type="ChEBI" id="CHEBI:29105"/>
    </ligand>
</feature>
<evidence type="ECO:0000256" key="5">
    <source>
        <dbReference type="ARBA" id="ARBA00022801"/>
    </source>
</evidence>
<dbReference type="CDD" id="cd00854">
    <property type="entry name" value="NagA"/>
    <property type="match status" value="1"/>
</dbReference>
<feature type="binding site" evidence="11">
    <location>
        <position position="222"/>
    </location>
    <ligand>
        <name>substrate</name>
    </ligand>
</feature>
<sequence>MLYKNAQLLDGDFRLVQADLRTENDRIAEIGQNLRDEQETDLTGCLLLPGLVDIHIHGCVGADTCDADPQAIRKMAKHLAACGVTAFCPTTMTVSEENIRAALRAVRAVMDAPAEGASVLGINMEGPYINAEKRGAQKEEFVCTPNLAQFYSFWEDSNKSIKLVDIAPECTGADAFIRGAKELCTVSIAHTEADYETASQAFRTGITHATHLYNAMPGFNHRAPGVVGAVFDSNTVTAELICDGFHIHPAALRIAFRQLGAKRICVISDSMRAAGQPDGVSELGGQTVYVKNGEARLADGTIAGSTTNLLKEVQNLVAFGIPLPDAVRAASLTPASEVREDRTRGSLEPGKLADMIILDKETLALRQTIGRGRVLA</sequence>
<dbReference type="EMBL" id="CP060696">
    <property type="protein sequence ID" value="QNO17975.1"/>
    <property type="molecule type" value="Genomic_DNA"/>
</dbReference>
<dbReference type="KEGG" id="caml:H6X83_13855"/>
<evidence type="ECO:0000313" key="15">
    <source>
        <dbReference type="Proteomes" id="UP000516046"/>
    </source>
</evidence>
<evidence type="ECO:0000256" key="12">
    <source>
        <dbReference type="PIRSR" id="PIRSR038994-3"/>
    </source>
</evidence>
<keyword evidence="15" id="KW-1185">Reference proteome</keyword>
<dbReference type="PANTHER" id="PTHR11113">
    <property type="entry name" value="N-ACETYLGLUCOSAMINE-6-PHOSPHATE DEACETYLASE"/>
    <property type="match status" value="1"/>
</dbReference>
<accession>A0A7G9WH13</accession>
<dbReference type="Pfam" id="PF01979">
    <property type="entry name" value="Amidohydro_1"/>
    <property type="match status" value="1"/>
</dbReference>
<keyword evidence="6 9" id="KW-0119">Carbohydrate metabolism</keyword>
<dbReference type="RefSeq" id="WP_212507040.1">
    <property type="nucleotide sequence ID" value="NZ_CP060696.1"/>
</dbReference>
<dbReference type="Proteomes" id="UP000516046">
    <property type="component" value="Chromosome"/>
</dbReference>
<organism evidence="14 15">
    <name type="scientific">Caproicibacterium amylolyticum</name>
    <dbReference type="NCBI Taxonomy" id="2766537"/>
    <lineage>
        <taxon>Bacteria</taxon>
        <taxon>Bacillati</taxon>
        <taxon>Bacillota</taxon>
        <taxon>Clostridia</taxon>
        <taxon>Eubacteriales</taxon>
        <taxon>Oscillospiraceae</taxon>
        <taxon>Caproicibacterium</taxon>
    </lineage>
</organism>
<evidence type="ECO:0000256" key="11">
    <source>
        <dbReference type="PIRSR" id="PIRSR038994-2"/>
    </source>
</evidence>
<evidence type="ECO:0000256" key="3">
    <source>
        <dbReference type="ARBA" id="ARBA00018029"/>
    </source>
</evidence>
<keyword evidence="4 12" id="KW-0479">Metal-binding</keyword>
<proteinExistence type="inferred from homology"/>
<feature type="binding site" evidence="11">
    <location>
        <begin position="214"/>
        <end position="215"/>
    </location>
    <ligand>
        <name>substrate</name>
    </ligand>
</feature>
<dbReference type="FunFam" id="3.20.20.140:FF:000004">
    <property type="entry name" value="N-acetylglucosamine-6-phosphate deacetylase"/>
    <property type="match status" value="1"/>
</dbReference>
<dbReference type="NCBIfam" id="TIGR00221">
    <property type="entry name" value="nagA"/>
    <property type="match status" value="1"/>
</dbReference>
<dbReference type="InterPro" id="IPR032466">
    <property type="entry name" value="Metal_Hydrolase"/>
</dbReference>
<comment type="catalytic activity">
    <reaction evidence="7">
        <text>N-acetyl-D-glucosamine 6-phosphate + H2O = D-glucosamine 6-phosphate + acetate</text>
        <dbReference type="Rhea" id="RHEA:22936"/>
        <dbReference type="ChEBI" id="CHEBI:15377"/>
        <dbReference type="ChEBI" id="CHEBI:30089"/>
        <dbReference type="ChEBI" id="CHEBI:57513"/>
        <dbReference type="ChEBI" id="CHEBI:58725"/>
        <dbReference type="EC" id="3.5.1.25"/>
    </reaction>
</comment>
<dbReference type="InterPro" id="IPR006680">
    <property type="entry name" value="Amidohydro-rel"/>
</dbReference>
<protein>
    <recommendedName>
        <fullName evidence="3">N-acetylglucosamine-6-phosphate deacetylase</fullName>
        <ecNumber evidence="2">3.5.1.25</ecNumber>
    </recommendedName>
</protein>
<evidence type="ECO:0000256" key="1">
    <source>
        <dbReference type="ARBA" id="ARBA00010716"/>
    </source>
</evidence>
<feature type="binding site" evidence="12">
    <location>
        <position position="211"/>
    </location>
    <ligand>
        <name>Zn(2+)</name>
        <dbReference type="ChEBI" id="CHEBI:29105"/>
    </ligand>
</feature>
<evidence type="ECO:0000259" key="13">
    <source>
        <dbReference type="Pfam" id="PF01979"/>
    </source>
</evidence>
<comment type="cofactor">
    <cofactor evidence="12">
        <name>a divalent metal cation</name>
        <dbReference type="ChEBI" id="CHEBI:60240"/>
    </cofactor>
    <text evidence="12">Binds 1 divalent metal cation per subunit.</text>
</comment>
<feature type="binding site" evidence="12">
    <location>
        <position position="125"/>
    </location>
    <ligand>
        <name>Zn(2+)</name>
        <dbReference type="ChEBI" id="CHEBI:29105"/>
    </ligand>
</feature>
<evidence type="ECO:0000256" key="6">
    <source>
        <dbReference type="ARBA" id="ARBA00023277"/>
    </source>
</evidence>
<evidence type="ECO:0000256" key="4">
    <source>
        <dbReference type="ARBA" id="ARBA00022723"/>
    </source>
</evidence>
<dbReference type="InterPro" id="IPR003764">
    <property type="entry name" value="GlcNAc_6-P_deAcase"/>
</dbReference>
<evidence type="ECO:0000256" key="10">
    <source>
        <dbReference type="PIRSR" id="PIRSR038994-1"/>
    </source>
</evidence>
<evidence type="ECO:0000256" key="8">
    <source>
        <dbReference type="ARBA" id="ARBA00060590"/>
    </source>
</evidence>
<dbReference type="PANTHER" id="PTHR11113:SF14">
    <property type="entry name" value="N-ACETYLGLUCOSAMINE-6-PHOSPHATE DEACETYLASE"/>
    <property type="match status" value="1"/>
</dbReference>
<dbReference type="EC" id="3.5.1.25" evidence="2"/>
<dbReference type="PIRSF" id="PIRSF038994">
    <property type="entry name" value="NagA"/>
    <property type="match status" value="1"/>
</dbReference>
<feature type="binding site" evidence="11">
    <location>
        <position position="136"/>
    </location>
    <ligand>
        <name>substrate</name>
    </ligand>
</feature>
<comment type="similarity">
    <text evidence="1 9">Belongs to the metallo-dependent hydrolases superfamily. NagA family.</text>
</comment>
<dbReference type="Gene3D" id="2.30.40.10">
    <property type="entry name" value="Urease, subunit C, domain 1"/>
    <property type="match status" value="1"/>
</dbReference>
<feature type="domain" description="Amidohydrolase-related" evidence="13">
    <location>
        <begin position="47"/>
        <end position="361"/>
    </location>
</feature>
<feature type="binding site" evidence="11">
    <location>
        <begin position="302"/>
        <end position="304"/>
    </location>
    <ligand>
        <name>substrate</name>
    </ligand>
</feature>
<comment type="pathway">
    <text evidence="8">Amino-sugar metabolism; N-acetylneuraminate degradation; D-fructose 6-phosphate from N-acetylneuraminate: step 4/5.</text>
</comment>
<evidence type="ECO:0000313" key="14">
    <source>
        <dbReference type="EMBL" id="QNO17975.1"/>
    </source>
</evidence>
<reference evidence="14 15" key="1">
    <citation type="submission" date="2020-08" db="EMBL/GenBank/DDBJ databases">
        <authorList>
            <person name="Ren C."/>
            <person name="Gu Y."/>
            <person name="Xu Y."/>
        </authorList>
    </citation>
    <scope>NUCLEOTIDE SEQUENCE [LARGE SCALE GENOMIC DNA]</scope>
    <source>
        <strain evidence="14 15">LBM18003</strain>
    </source>
</reference>
<keyword evidence="5 9" id="KW-0378">Hydrolase</keyword>
<feature type="binding site" evidence="11">
    <location>
        <position position="246"/>
    </location>
    <ligand>
        <name>substrate</name>
    </ligand>
</feature>
<gene>
    <name evidence="14" type="primary">nagA</name>
    <name evidence="14" type="ORF">H6X83_13855</name>
</gene>
<evidence type="ECO:0000256" key="7">
    <source>
        <dbReference type="ARBA" id="ARBA00047647"/>
    </source>
</evidence>
<dbReference type="GO" id="GO:0008448">
    <property type="term" value="F:N-acetylglucosamine-6-phosphate deacetylase activity"/>
    <property type="evidence" value="ECO:0007669"/>
    <property type="project" value="UniProtKB-EC"/>
</dbReference>
<dbReference type="Gene3D" id="3.20.20.140">
    <property type="entry name" value="Metal-dependent hydrolases"/>
    <property type="match status" value="1"/>
</dbReference>
<feature type="active site" description="Proton donor/acceptor" evidence="10">
    <location>
        <position position="269"/>
    </location>
</feature>
<dbReference type="SUPFAM" id="SSF51556">
    <property type="entry name" value="Metallo-dependent hydrolases"/>
    <property type="match status" value="1"/>
</dbReference>
<name>A0A7G9WH13_9FIRM</name>
<dbReference type="AlphaFoldDB" id="A0A7G9WH13"/>